<dbReference type="PANTHER" id="PTHR42852:SF6">
    <property type="entry name" value="THIOL:DISULFIDE INTERCHANGE PROTEIN DSBE"/>
    <property type="match status" value="1"/>
</dbReference>
<evidence type="ECO:0000256" key="3">
    <source>
        <dbReference type="ARBA" id="ARBA00023157"/>
    </source>
</evidence>
<dbReference type="InterPro" id="IPR050553">
    <property type="entry name" value="Thioredoxin_ResA/DsbE_sf"/>
</dbReference>
<sequence>MSTEKKKTSPLAQIAAGVLILAAITGYYLYEATGRKAGPAETPAAAETAAPAAGLAKDLSQGTLAAFLIHPEPKPLPDLAFQDGSGKPLTLGDWKGRVVLLNLWATWCAPCRKEMPDLAKLEKELGSGQFEVVAISVDRKGAEASAAFLKETGVDNLKLYIEPSTKIVNDLKSAGLPATLLIDREGRELGRILGPADWASPEAQALIKAALAQK</sequence>
<evidence type="ECO:0000313" key="8">
    <source>
        <dbReference type="Proteomes" id="UP000248795"/>
    </source>
</evidence>
<evidence type="ECO:0000256" key="1">
    <source>
        <dbReference type="ARBA" id="ARBA00004196"/>
    </source>
</evidence>
<comment type="caution">
    <text evidence="7">The sequence shown here is derived from an EMBL/GenBank/DDBJ whole genome shotgun (WGS) entry which is preliminary data.</text>
</comment>
<feature type="transmembrane region" description="Helical" evidence="5">
    <location>
        <begin position="12"/>
        <end position="30"/>
    </location>
</feature>
<dbReference type="GO" id="GO:0015036">
    <property type="term" value="F:disulfide oxidoreductase activity"/>
    <property type="evidence" value="ECO:0007669"/>
    <property type="project" value="UniProtKB-ARBA"/>
</dbReference>
<evidence type="ECO:0000259" key="6">
    <source>
        <dbReference type="PROSITE" id="PS51352"/>
    </source>
</evidence>
<accession>A0A2W2BN56</accession>
<feature type="domain" description="Thioredoxin" evidence="6">
    <location>
        <begin position="70"/>
        <end position="212"/>
    </location>
</feature>
<dbReference type="Proteomes" id="UP000248795">
    <property type="component" value="Unassembled WGS sequence"/>
</dbReference>
<dbReference type="GO" id="GO:0030313">
    <property type="term" value="C:cell envelope"/>
    <property type="evidence" value="ECO:0007669"/>
    <property type="project" value="UniProtKB-SubCell"/>
</dbReference>
<keyword evidence="5" id="KW-1133">Transmembrane helix</keyword>
<dbReference type="CDD" id="cd02966">
    <property type="entry name" value="TlpA_like_family"/>
    <property type="match status" value="1"/>
</dbReference>
<protein>
    <submittedName>
        <fullName evidence="7">TlpA family protein disulfide reductase</fullName>
    </submittedName>
</protein>
<evidence type="ECO:0000313" key="7">
    <source>
        <dbReference type="EMBL" id="PZF77277.1"/>
    </source>
</evidence>
<keyword evidence="5" id="KW-0812">Transmembrane</keyword>
<dbReference type="GO" id="GO:0017004">
    <property type="term" value="P:cytochrome complex assembly"/>
    <property type="evidence" value="ECO:0007669"/>
    <property type="project" value="UniProtKB-KW"/>
</dbReference>
<name>A0A2W2BN56_9HYPH</name>
<keyword evidence="2" id="KW-0201">Cytochrome c-type biogenesis</keyword>
<dbReference type="Gene3D" id="3.40.30.10">
    <property type="entry name" value="Glutaredoxin"/>
    <property type="match status" value="1"/>
</dbReference>
<dbReference type="PROSITE" id="PS00194">
    <property type="entry name" value="THIOREDOXIN_1"/>
    <property type="match status" value="1"/>
</dbReference>
<keyword evidence="5" id="KW-0472">Membrane</keyword>
<evidence type="ECO:0000256" key="2">
    <source>
        <dbReference type="ARBA" id="ARBA00022748"/>
    </source>
</evidence>
<dbReference type="PANTHER" id="PTHR42852">
    <property type="entry name" value="THIOL:DISULFIDE INTERCHANGE PROTEIN DSBE"/>
    <property type="match status" value="1"/>
</dbReference>
<dbReference type="PROSITE" id="PS51352">
    <property type="entry name" value="THIOREDOXIN_2"/>
    <property type="match status" value="1"/>
</dbReference>
<evidence type="ECO:0000256" key="4">
    <source>
        <dbReference type="ARBA" id="ARBA00023284"/>
    </source>
</evidence>
<proteinExistence type="predicted"/>
<gene>
    <name evidence="7" type="ORF">DK847_08110</name>
</gene>
<evidence type="ECO:0000256" key="5">
    <source>
        <dbReference type="SAM" id="Phobius"/>
    </source>
</evidence>
<dbReference type="InterPro" id="IPR013740">
    <property type="entry name" value="Redoxin"/>
</dbReference>
<reference evidence="8" key="1">
    <citation type="submission" date="2018-06" db="EMBL/GenBank/DDBJ databases">
        <title>Aestuariibacter litoralis strain KCTC 52945T.</title>
        <authorList>
            <person name="Li X."/>
            <person name="Salam N."/>
            <person name="Li J.-L."/>
            <person name="Chen Y.-M."/>
            <person name="Yang Z.-W."/>
            <person name="Zhang L.-Y."/>
            <person name="Han M.-X."/>
            <person name="Xiao M."/>
            <person name="Li W.-J."/>
        </authorList>
    </citation>
    <scope>NUCLEOTIDE SEQUENCE [LARGE SCALE GENOMIC DNA]</scope>
    <source>
        <strain evidence="8">KCTC 52945</strain>
    </source>
</reference>
<dbReference type="RefSeq" id="WP_111197612.1">
    <property type="nucleotide sequence ID" value="NZ_QKVK01000003.1"/>
</dbReference>
<dbReference type="Pfam" id="PF08534">
    <property type="entry name" value="Redoxin"/>
    <property type="match status" value="1"/>
</dbReference>
<dbReference type="EMBL" id="QKVK01000003">
    <property type="protein sequence ID" value="PZF77277.1"/>
    <property type="molecule type" value="Genomic_DNA"/>
</dbReference>
<dbReference type="InterPro" id="IPR036249">
    <property type="entry name" value="Thioredoxin-like_sf"/>
</dbReference>
<comment type="subcellular location">
    <subcellularLocation>
        <location evidence="1">Cell envelope</location>
    </subcellularLocation>
</comment>
<keyword evidence="3" id="KW-1015">Disulfide bond</keyword>
<keyword evidence="4" id="KW-0676">Redox-active center</keyword>
<dbReference type="AlphaFoldDB" id="A0A2W2BN56"/>
<organism evidence="7 8">
    <name type="scientific">Aestuariivirga litoralis</name>
    <dbReference type="NCBI Taxonomy" id="2650924"/>
    <lineage>
        <taxon>Bacteria</taxon>
        <taxon>Pseudomonadati</taxon>
        <taxon>Pseudomonadota</taxon>
        <taxon>Alphaproteobacteria</taxon>
        <taxon>Hyphomicrobiales</taxon>
        <taxon>Aestuariivirgaceae</taxon>
        <taxon>Aestuariivirga</taxon>
    </lineage>
</organism>
<dbReference type="InterPro" id="IPR013766">
    <property type="entry name" value="Thioredoxin_domain"/>
</dbReference>
<dbReference type="SUPFAM" id="SSF52833">
    <property type="entry name" value="Thioredoxin-like"/>
    <property type="match status" value="1"/>
</dbReference>
<keyword evidence="8" id="KW-1185">Reference proteome</keyword>
<dbReference type="InterPro" id="IPR017937">
    <property type="entry name" value="Thioredoxin_CS"/>
</dbReference>